<comment type="caution">
    <text evidence="2">The sequence shown here is derived from an EMBL/GenBank/DDBJ whole genome shotgun (WGS) entry which is preliminary data.</text>
</comment>
<evidence type="ECO:0000313" key="2">
    <source>
        <dbReference type="EMBL" id="TLX63852.1"/>
    </source>
</evidence>
<dbReference type="AlphaFoldDB" id="A0A5R9QG98"/>
<dbReference type="InterPro" id="IPR029058">
    <property type="entry name" value="AB_hydrolase_fold"/>
</dbReference>
<sequence>MTHRHYLETEAARLEYQHLRLAHSTGPTLVLLHEGLGSLDLWKDFPAELAEACGASVLAYSRQGYGRSSPVPLPRPLDYLGVDGPDELGRVLDGLGLEQVVLVGHSDGASIALAYAARQDPRVRGVVVLAPHVDVEQACVEGVRRTVKAYARGDLRERLHAYHGDNLEGAFRGWSETWLNPAFAAWNLYPELPRIQVPLLAIQGREDEFATAAQLETIAREVAGPCRAVLLEHCRHFPQNQARPRVLALVAEFLATLPR</sequence>
<feature type="domain" description="AB hydrolase-1" evidence="1">
    <location>
        <begin position="27"/>
        <end position="183"/>
    </location>
</feature>
<gene>
    <name evidence="2" type="ORF">DN820_09130</name>
</gene>
<name>A0A5R9QG98_9GAMM</name>
<keyword evidence="2" id="KW-0378">Hydrolase</keyword>
<dbReference type="Gene3D" id="3.40.50.1820">
    <property type="entry name" value="alpha/beta hydrolase"/>
    <property type="match status" value="1"/>
</dbReference>
<dbReference type="RefSeq" id="WP_138411520.1">
    <property type="nucleotide sequence ID" value="NZ_QLAG01000009.1"/>
</dbReference>
<protein>
    <submittedName>
        <fullName evidence="2">Alpha/beta hydrolase</fullName>
    </submittedName>
</protein>
<reference evidence="2 3" key="1">
    <citation type="journal article" date="2017" name="Eur. J. Clin. Microbiol. Infect. Dis.">
        <title>Uncommonly isolated clinical Pseudomonas: identification and phylogenetic assignation.</title>
        <authorList>
            <person name="Mulet M."/>
            <person name="Gomila M."/>
            <person name="Ramirez A."/>
            <person name="Cardew S."/>
            <person name="Moore E.R."/>
            <person name="Lalucat J."/>
            <person name="Garcia-Valdes E."/>
        </authorList>
    </citation>
    <scope>NUCLEOTIDE SEQUENCE [LARGE SCALE GENOMIC DNA]</scope>
    <source>
        <strain evidence="2 3">SD129</strain>
    </source>
</reference>
<dbReference type="PANTHER" id="PTHR43689">
    <property type="entry name" value="HYDROLASE"/>
    <property type="match status" value="1"/>
</dbReference>
<keyword evidence="3" id="KW-1185">Reference proteome</keyword>
<accession>A0A5R9QG98</accession>
<dbReference type="Proteomes" id="UP000306753">
    <property type="component" value="Unassembled WGS sequence"/>
</dbReference>
<dbReference type="GO" id="GO:0016787">
    <property type="term" value="F:hydrolase activity"/>
    <property type="evidence" value="ECO:0007669"/>
    <property type="project" value="UniProtKB-KW"/>
</dbReference>
<evidence type="ECO:0000259" key="1">
    <source>
        <dbReference type="Pfam" id="PF00561"/>
    </source>
</evidence>
<organism evidence="2 3">
    <name type="scientific">Stutzerimonas nosocomialis</name>
    <dbReference type="NCBI Taxonomy" id="1056496"/>
    <lineage>
        <taxon>Bacteria</taxon>
        <taxon>Pseudomonadati</taxon>
        <taxon>Pseudomonadota</taxon>
        <taxon>Gammaproteobacteria</taxon>
        <taxon>Pseudomonadales</taxon>
        <taxon>Pseudomonadaceae</taxon>
        <taxon>Stutzerimonas</taxon>
    </lineage>
</organism>
<dbReference type="SUPFAM" id="SSF53474">
    <property type="entry name" value="alpha/beta-Hydrolases"/>
    <property type="match status" value="1"/>
</dbReference>
<dbReference type="PANTHER" id="PTHR43689:SF8">
    <property type="entry name" value="ALPHA_BETA-HYDROLASES SUPERFAMILY PROTEIN"/>
    <property type="match status" value="1"/>
</dbReference>
<dbReference type="InterPro" id="IPR000073">
    <property type="entry name" value="AB_hydrolase_1"/>
</dbReference>
<evidence type="ECO:0000313" key="3">
    <source>
        <dbReference type="Proteomes" id="UP000306753"/>
    </source>
</evidence>
<dbReference type="EMBL" id="QLAG01000009">
    <property type="protein sequence ID" value="TLX63852.1"/>
    <property type="molecule type" value="Genomic_DNA"/>
</dbReference>
<proteinExistence type="predicted"/>
<dbReference type="Pfam" id="PF00561">
    <property type="entry name" value="Abhydrolase_1"/>
    <property type="match status" value="1"/>
</dbReference>